<keyword evidence="9" id="KW-0443">Lipid metabolism</keyword>
<comment type="domain">
    <text evidence="12">The histidine box domains are involved in binding the catalytic metal ions.</text>
</comment>
<dbReference type="GO" id="GO:0006636">
    <property type="term" value="P:unsaturated fatty acid biosynthetic process"/>
    <property type="evidence" value="ECO:0007669"/>
    <property type="project" value="TreeGrafter"/>
</dbReference>
<dbReference type="OrthoDB" id="10260134at2759"/>
<feature type="compositionally biased region" description="Polar residues" evidence="14">
    <location>
        <begin position="12"/>
        <end position="24"/>
    </location>
</feature>
<keyword evidence="11 12" id="KW-0275">Fatty acid biosynthesis</keyword>
<evidence type="ECO:0000256" key="5">
    <source>
        <dbReference type="ARBA" id="ARBA00022832"/>
    </source>
</evidence>
<dbReference type="GO" id="GO:0004768">
    <property type="term" value="F:stearoyl-CoA 9-desaturase activity"/>
    <property type="evidence" value="ECO:0007669"/>
    <property type="project" value="TreeGrafter"/>
</dbReference>
<dbReference type="CDD" id="cd03505">
    <property type="entry name" value="Delta9-FADS-like"/>
    <property type="match status" value="1"/>
</dbReference>
<feature type="region of interest" description="Disordered" evidence="14">
    <location>
        <begin position="1"/>
        <end position="29"/>
    </location>
</feature>
<evidence type="ECO:0000256" key="10">
    <source>
        <dbReference type="ARBA" id="ARBA00023136"/>
    </source>
</evidence>
<evidence type="ECO:0000256" key="1">
    <source>
        <dbReference type="ARBA" id="ARBA00004141"/>
    </source>
</evidence>
<evidence type="ECO:0000259" key="16">
    <source>
        <dbReference type="Pfam" id="PF00487"/>
    </source>
</evidence>
<accession>A0A9N9WY01</accession>
<organism evidence="17 18">
    <name type="scientific">Chironomus riparius</name>
    <dbReference type="NCBI Taxonomy" id="315576"/>
    <lineage>
        <taxon>Eukaryota</taxon>
        <taxon>Metazoa</taxon>
        <taxon>Ecdysozoa</taxon>
        <taxon>Arthropoda</taxon>
        <taxon>Hexapoda</taxon>
        <taxon>Insecta</taxon>
        <taxon>Pterygota</taxon>
        <taxon>Neoptera</taxon>
        <taxon>Endopterygota</taxon>
        <taxon>Diptera</taxon>
        <taxon>Nematocera</taxon>
        <taxon>Chironomoidea</taxon>
        <taxon>Chironomidae</taxon>
        <taxon>Chironominae</taxon>
        <taxon>Chironomus</taxon>
    </lineage>
</organism>
<evidence type="ECO:0000256" key="15">
    <source>
        <dbReference type="SAM" id="Phobius"/>
    </source>
</evidence>
<feature type="coiled-coil region" evidence="13">
    <location>
        <begin position="35"/>
        <end position="75"/>
    </location>
</feature>
<comment type="similarity">
    <text evidence="2 12">Belongs to the fatty acid desaturase type 1 family.</text>
</comment>
<keyword evidence="10 15" id="KW-0472">Membrane</keyword>
<dbReference type="InterPro" id="IPR005804">
    <property type="entry name" value="FA_desaturase_dom"/>
</dbReference>
<keyword evidence="18" id="KW-1185">Reference proteome</keyword>
<evidence type="ECO:0000256" key="3">
    <source>
        <dbReference type="ARBA" id="ARBA00022516"/>
    </source>
</evidence>
<evidence type="ECO:0000313" key="18">
    <source>
        <dbReference type="Proteomes" id="UP001153620"/>
    </source>
</evidence>
<comment type="cofactor">
    <cofactor evidence="12">
        <name>Fe(2+)</name>
        <dbReference type="ChEBI" id="CHEBI:29033"/>
    </cofactor>
</comment>
<evidence type="ECO:0000256" key="8">
    <source>
        <dbReference type="ARBA" id="ARBA00023004"/>
    </source>
</evidence>
<evidence type="ECO:0000256" key="9">
    <source>
        <dbReference type="ARBA" id="ARBA00023098"/>
    </source>
</evidence>
<keyword evidence="13" id="KW-0175">Coiled coil</keyword>
<reference evidence="17" key="1">
    <citation type="submission" date="2022-01" db="EMBL/GenBank/DDBJ databases">
        <authorList>
            <person name="King R."/>
        </authorList>
    </citation>
    <scope>NUCLEOTIDE SEQUENCE</scope>
</reference>
<evidence type="ECO:0000256" key="11">
    <source>
        <dbReference type="ARBA" id="ARBA00023160"/>
    </source>
</evidence>
<evidence type="ECO:0000256" key="13">
    <source>
        <dbReference type="SAM" id="Coils"/>
    </source>
</evidence>
<feature type="transmembrane region" description="Helical" evidence="15">
    <location>
        <begin position="80"/>
        <end position="96"/>
    </location>
</feature>
<evidence type="ECO:0000256" key="2">
    <source>
        <dbReference type="ARBA" id="ARBA00009295"/>
    </source>
</evidence>
<dbReference type="GO" id="GO:0005789">
    <property type="term" value="C:endoplasmic reticulum membrane"/>
    <property type="evidence" value="ECO:0007669"/>
    <property type="project" value="TreeGrafter"/>
</dbReference>
<keyword evidence="3 12" id="KW-0444">Lipid biosynthesis</keyword>
<dbReference type="PANTHER" id="PTHR11351">
    <property type="entry name" value="ACYL-COA DESATURASE"/>
    <property type="match status" value="1"/>
</dbReference>
<keyword evidence="4 12" id="KW-0812">Transmembrane</keyword>
<keyword evidence="8" id="KW-0408">Iron</keyword>
<feature type="domain" description="Fatty acid desaturase" evidence="16">
    <location>
        <begin position="112"/>
        <end position="312"/>
    </location>
</feature>
<dbReference type="GO" id="GO:0005506">
    <property type="term" value="F:iron ion binding"/>
    <property type="evidence" value="ECO:0007669"/>
    <property type="project" value="TreeGrafter"/>
</dbReference>
<dbReference type="Pfam" id="PF00487">
    <property type="entry name" value="FA_desaturase"/>
    <property type="match status" value="1"/>
</dbReference>
<dbReference type="EMBL" id="OU895880">
    <property type="protein sequence ID" value="CAG9810095.1"/>
    <property type="molecule type" value="Genomic_DNA"/>
</dbReference>
<feature type="transmembrane region" description="Helical" evidence="15">
    <location>
        <begin position="224"/>
        <end position="245"/>
    </location>
</feature>
<protein>
    <recommendedName>
        <fullName evidence="16">Fatty acid desaturase domain-containing protein</fullName>
    </recommendedName>
</protein>
<keyword evidence="6 15" id="KW-1133">Transmembrane helix</keyword>
<evidence type="ECO:0000256" key="7">
    <source>
        <dbReference type="ARBA" id="ARBA00023002"/>
    </source>
</evidence>
<keyword evidence="7 12" id="KW-0560">Oxidoreductase</keyword>
<comment type="subcellular location">
    <subcellularLocation>
        <location evidence="1">Membrane</location>
        <topology evidence="1">Multi-pass membrane protein</topology>
    </subcellularLocation>
</comment>
<evidence type="ECO:0000256" key="6">
    <source>
        <dbReference type="ARBA" id="ARBA00022989"/>
    </source>
</evidence>
<name>A0A9N9WY01_9DIPT</name>
<dbReference type="AlphaFoldDB" id="A0A9N9WY01"/>
<reference evidence="17" key="2">
    <citation type="submission" date="2022-10" db="EMBL/GenBank/DDBJ databases">
        <authorList>
            <consortium name="ENA_rothamsted_submissions"/>
            <consortium name="culmorum"/>
            <person name="King R."/>
        </authorList>
    </citation>
    <scope>NUCLEOTIDE SEQUENCE</scope>
</reference>
<dbReference type="Proteomes" id="UP001153620">
    <property type="component" value="Chromosome 4"/>
</dbReference>
<feature type="transmembrane region" description="Helical" evidence="15">
    <location>
        <begin position="108"/>
        <end position="127"/>
    </location>
</feature>
<evidence type="ECO:0000256" key="14">
    <source>
        <dbReference type="SAM" id="MobiDB-lite"/>
    </source>
</evidence>
<dbReference type="PANTHER" id="PTHR11351:SF98">
    <property type="entry name" value="RE43130P"/>
    <property type="match status" value="1"/>
</dbReference>
<evidence type="ECO:0000256" key="4">
    <source>
        <dbReference type="ARBA" id="ARBA00022692"/>
    </source>
</evidence>
<dbReference type="InterPro" id="IPR015876">
    <property type="entry name" value="Acyl-CoA_DS"/>
</dbReference>
<proteinExistence type="inferred from homology"/>
<dbReference type="PRINTS" id="PR00075">
    <property type="entry name" value="FACDDSATRASE"/>
</dbReference>
<gene>
    <name evidence="17" type="ORF">CHIRRI_LOCUS12912</name>
</gene>
<evidence type="ECO:0000256" key="12">
    <source>
        <dbReference type="RuleBase" id="RU000581"/>
    </source>
</evidence>
<evidence type="ECO:0000313" key="17">
    <source>
        <dbReference type="EMBL" id="CAG9810095.1"/>
    </source>
</evidence>
<keyword evidence="5" id="KW-0276">Fatty acid metabolism</keyword>
<feature type="transmembrane region" description="Helical" evidence="15">
    <location>
        <begin position="257"/>
        <end position="277"/>
    </location>
</feature>
<sequence>MPPNNFLVPASTAKSTDDGGSSNDEQTHEVNTRLLNRKSKNVLNANEKMKRLEVIEKVQQVEVVEETKVEEVEEEFKVEYVWVNIIGFIVLHYWCFRGILEIGFNTITLFHYSFGIISGFGITAGAHRLWAHGAFKANIPLKILLAFCQTVAFQNSIYEWSRDHRSHHKFTDTNADPHSASRGFFFAHMGWLMCKKHPDVIKFGRKIDMSDLERDPVCAFQKKYYWVLMPICNLVIPISLSMYIFGTTFAVSFYLNAWRYVLALHCTWLVNSYAHFYGTKPFDKNIKPTDSYTVALLAFGEGWHNYHHVFPYDYKTSDHNKYWCNFTTALLDFMAWIGWATDLKMIDPNLVSKRALRTGDGSHISSRIYLNNNYEDCRTYETVEHIWGWQDEKVCDEEKQVVKIINSTESSL</sequence>